<comment type="catalytic activity">
    <reaction evidence="1 7">
        <text>2-(N(omega)-L-arginino)succinate = fumarate + L-arginine</text>
        <dbReference type="Rhea" id="RHEA:24020"/>
        <dbReference type="ChEBI" id="CHEBI:29806"/>
        <dbReference type="ChEBI" id="CHEBI:32682"/>
        <dbReference type="ChEBI" id="CHEBI:57472"/>
        <dbReference type="EC" id="4.3.2.1"/>
    </reaction>
</comment>
<dbReference type="Pfam" id="PF14698">
    <property type="entry name" value="ASL_C2"/>
    <property type="match status" value="1"/>
</dbReference>
<evidence type="ECO:0000256" key="5">
    <source>
        <dbReference type="ARBA" id="ARBA00022605"/>
    </source>
</evidence>
<organism evidence="11 12">
    <name type="scientific">Limihaloglobus sulfuriphilus</name>
    <dbReference type="NCBI Taxonomy" id="1851148"/>
    <lineage>
        <taxon>Bacteria</taxon>
        <taxon>Pseudomonadati</taxon>
        <taxon>Planctomycetota</taxon>
        <taxon>Phycisphaerae</taxon>
        <taxon>Sedimentisphaerales</taxon>
        <taxon>Sedimentisphaeraceae</taxon>
        <taxon>Limihaloglobus</taxon>
    </lineage>
</organism>
<dbReference type="EMBL" id="CP019646">
    <property type="protein sequence ID" value="AQQ71570.1"/>
    <property type="molecule type" value="Genomic_DNA"/>
</dbReference>
<evidence type="ECO:0000259" key="9">
    <source>
        <dbReference type="Pfam" id="PF00206"/>
    </source>
</evidence>
<dbReference type="Proteomes" id="UP000188181">
    <property type="component" value="Chromosome"/>
</dbReference>
<dbReference type="SUPFAM" id="SSF48557">
    <property type="entry name" value="L-aspartase-like"/>
    <property type="match status" value="1"/>
</dbReference>
<dbReference type="InterPro" id="IPR009049">
    <property type="entry name" value="Argininosuccinate_lyase"/>
</dbReference>
<dbReference type="UniPathway" id="UPA00068">
    <property type="reaction ID" value="UER00114"/>
</dbReference>
<dbReference type="FunFam" id="1.20.200.10:FF:000015">
    <property type="entry name" value="argininosuccinate lyase isoform X2"/>
    <property type="match status" value="1"/>
</dbReference>
<evidence type="ECO:0000256" key="1">
    <source>
        <dbReference type="ARBA" id="ARBA00000985"/>
    </source>
</evidence>
<dbReference type="FunFam" id="1.10.40.30:FF:000001">
    <property type="entry name" value="Argininosuccinate lyase"/>
    <property type="match status" value="1"/>
</dbReference>
<dbReference type="EC" id="4.3.2.1" evidence="3 7"/>
<keyword evidence="7" id="KW-0963">Cytoplasm</keyword>
<dbReference type="KEGG" id="pbas:SMSP2_01946"/>
<evidence type="ECO:0000256" key="3">
    <source>
        <dbReference type="ARBA" id="ARBA00012338"/>
    </source>
</evidence>
<evidence type="ECO:0000256" key="7">
    <source>
        <dbReference type="HAMAP-Rule" id="MF_00006"/>
    </source>
</evidence>
<dbReference type="FunFam" id="1.10.275.10:FF:000002">
    <property type="entry name" value="Argininosuccinate lyase"/>
    <property type="match status" value="1"/>
</dbReference>
<dbReference type="PRINTS" id="PR00145">
    <property type="entry name" value="ARGSUCLYASE"/>
</dbReference>
<dbReference type="GO" id="GO:0042450">
    <property type="term" value="P:L-arginine biosynthetic process via ornithine"/>
    <property type="evidence" value="ECO:0007669"/>
    <property type="project" value="UniProtKB-UniRule"/>
</dbReference>
<comment type="pathway">
    <text evidence="2 7">Amino-acid biosynthesis; L-arginine biosynthesis; L-arginine from L-ornithine and carbamoyl phosphate: step 3/3.</text>
</comment>
<keyword evidence="12" id="KW-1185">Reference proteome</keyword>
<dbReference type="Pfam" id="PF00206">
    <property type="entry name" value="Lyase_1"/>
    <property type="match status" value="1"/>
</dbReference>
<dbReference type="CDD" id="cd01359">
    <property type="entry name" value="Argininosuccinate_lyase"/>
    <property type="match status" value="1"/>
</dbReference>
<accession>A0A1Q2MFW8</accession>
<dbReference type="InterPro" id="IPR029419">
    <property type="entry name" value="Arg_succ_lyase_C"/>
</dbReference>
<gene>
    <name evidence="11" type="primary">argH1</name>
    <name evidence="7" type="synonym">argH</name>
    <name evidence="11" type="ORF">SMSP2_01946</name>
</gene>
<keyword evidence="6 7" id="KW-0456">Lyase</keyword>
<sequence length="467" mass="51722">MKNNTNKSDISKAKSWESRLDGGPDELAQLFVESLSYDRRLYKYDILGSVAHAQMLCRQGLITPDELSEIEGGLAEIQSEIESGSFEFNIVYEDIHMAIEAALVAKTGDSGRKLHTGRSRNDQIATDMRLWMREEIENIQELIRNLQRAFLELAGRYASDVMPAYTHLQRAQPVSIAAYLLSYIEQLERDFSRLADSKKRLNVLPLGSGAVAGSTLTLDRNSTCHKLGFDSISGNSIDAISDRDFCAEFIFDCSMIMTHLSRLAEDFILFMSTEYGFIKIADKYCTSSSMMPQKRNPDMLELIRGKVGSVHGALVAMLTILKAQPSSYNRDLQEDKLHIFKAADVVTACLRITEGIVSNTVFRADAILDGIDEGFLDATALAEYLVSKGVPFRSAHGIVGTIVADCEKAGKKLSDVSLARYQKYCESISEDIYNVLGAANVAAAYKTVGSGGVSQSIESIEYWRTRL</sequence>
<keyword evidence="4 7" id="KW-0055">Arginine biosynthesis</keyword>
<dbReference type="Gene3D" id="1.10.275.10">
    <property type="entry name" value="Fumarase/aspartase (N-terminal domain)"/>
    <property type="match status" value="1"/>
</dbReference>
<dbReference type="InterPro" id="IPR008948">
    <property type="entry name" value="L-Aspartase-like"/>
</dbReference>
<comment type="subcellular location">
    <subcellularLocation>
        <location evidence="7">Cytoplasm</location>
    </subcellularLocation>
</comment>
<dbReference type="InterPro" id="IPR000362">
    <property type="entry name" value="Fumarate_lyase_fam"/>
</dbReference>
<evidence type="ECO:0000313" key="11">
    <source>
        <dbReference type="EMBL" id="AQQ71570.1"/>
    </source>
</evidence>
<reference evidence="12" key="1">
    <citation type="submission" date="2017-02" db="EMBL/GenBank/DDBJ databases">
        <title>Comparative genomics and description of representatives of a novel lineage of planctomycetes thriving in anoxic sediments.</title>
        <authorList>
            <person name="Spring S."/>
            <person name="Bunk B."/>
            <person name="Sproer C."/>
        </authorList>
    </citation>
    <scope>NUCLEOTIDE SEQUENCE [LARGE SCALE GENOMIC DNA]</scope>
    <source>
        <strain evidence="12">SM-Chi-D1</strain>
    </source>
</reference>
<evidence type="ECO:0000313" key="12">
    <source>
        <dbReference type="Proteomes" id="UP000188181"/>
    </source>
</evidence>
<evidence type="ECO:0000259" key="10">
    <source>
        <dbReference type="Pfam" id="PF14698"/>
    </source>
</evidence>
<proteinExistence type="inferred from homology"/>
<dbReference type="PANTHER" id="PTHR43814:SF1">
    <property type="entry name" value="ARGININOSUCCINATE LYASE"/>
    <property type="match status" value="1"/>
</dbReference>
<keyword evidence="5 7" id="KW-0028">Amino-acid biosynthesis</keyword>
<dbReference type="AlphaFoldDB" id="A0A1Q2MFW8"/>
<dbReference type="GO" id="GO:0005829">
    <property type="term" value="C:cytosol"/>
    <property type="evidence" value="ECO:0007669"/>
    <property type="project" value="TreeGrafter"/>
</dbReference>
<keyword evidence="8" id="KW-0175">Coiled coil</keyword>
<dbReference type="OrthoDB" id="9769623at2"/>
<name>A0A1Q2MFW8_9BACT</name>
<feature type="domain" description="Fumarate lyase N-terminal" evidence="9">
    <location>
        <begin position="22"/>
        <end position="312"/>
    </location>
</feature>
<dbReference type="HAMAP" id="MF_00006">
    <property type="entry name" value="Arg_succ_lyase"/>
    <property type="match status" value="1"/>
</dbReference>
<dbReference type="InterPro" id="IPR022761">
    <property type="entry name" value="Fumarate_lyase_N"/>
</dbReference>
<dbReference type="InterPro" id="IPR024083">
    <property type="entry name" value="Fumarase/histidase_N"/>
</dbReference>
<feature type="coiled-coil region" evidence="8">
    <location>
        <begin position="129"/>
        <end position="156"/>
    </location>
</feature>
<evidence type="ECO:0000256" key="8">
    <source>
        <dbReference type="SAM" id="Coils"/>
    </source>
</evidence>
<evidence type="ECO:0000256" key="6">
    <source>
        <dbReference type="ARBA" id="ARBA00023239"/>
    </source>
</evidence>
<dbReference type="PANTHER" id="PTHR43814">
    <property type="entry name" value="ARGININOSUCCINATE LYASE"/>
    <property type="match status" value="1"/>
</dbReference>
<evidence type="ECO:0000256" key="4">
    <source>
        <dbReference type="ARBA" id="ARBA00022571"/>
    </source>
</evidence>
<evidence type="ECO:0000256" key="2">
    <source>
        <dbReference type="ARBA" id="ARBA00004941"/>
    </source>
</evidence>
<dbReference type="STRING" id="1851148.SMSP2_01946"/>
<feature type="domain" description="Argininosuccinate lyase C-terminal" evidence="10">
    <location>
        <begin position="375"/>
        <end position="440"/>
    </location>
</feature>
<comment type="similarity">
    <text evidence="7">Belongs to the lyase 1 family. Argininosuccinate lyase subfamily.</text>
</comment>
<protein>
    <recommendedName>
        <fullName evidence="3 7">Argininosuccinate lyase</fullName>
        <shortName evidence="7">ASAL</shortName>
        <ecNumber evidence="3 7">4.3.2.1</ecNumber>
    </recommendedName>
    <alternativeName>
        <fullName evidence="7">Arginosuccinase</fullName>
    </alternativeName>
</protein>
<dbReference type="Gene3D" id="1.20.200.10">
    <property type="entry name" value="Fumarase/aspartase (Central domain)"/>
    <property type="match status" value="1"/>
</dbReference>
<dbReference type="Gene3D" id="1.10.40.30">
    <property type="entry name" value="Fumarase/aspartase (C-terminal domain)"/>
    <property type="match status" value="1"/>
</dbReference>
<dbReference type="RefSeq" id="WP_146683735.1">
    <property type="nucleotide sequence ID" value="NZ_CP019646.1"/>
</dbReference>
<dbReference type="PRINTS" id="PR00149">
    <property type="entry name" value="FUMRATELYASE"/>
</dbReference>
<dbReference type="NCBIfam" id="TIGR00838">
    <property type="entry name" value="argH"/>
    <property type="match status" value="1"/>
</dbReference>
<dbReference type="GO" id="GO:0004056">
    <property type="term" value="F:argininosuccinate lyase activity"/>
    <property type="evidence" value="ECO:0007669"/>
    <property type="project" value="UniProtKB-UniRule"/>
</dbReference>